<feature type="region of interest" description="Disordered" evidence="1">
    <location>
        <begin position="30"/>
        <end position="51"/>
    </location>
</feature>
<evidence type="ECO:0000313" key="6">
    <source>
        <dbReference type="Proteomes" id="UP000321891"/>
    </source>
</evidence>
<evidence type="ECO:0000313" key="5">
    <source>
        <dbReference type="Proteomes" id="UP000032671"/>
    </source>
</evidence>
<evidence type="ECO:0000256" key="2">
    <source>
        <dbReference type="SAM" id="SignalP"/>
    </source>
</evidence>
<keyword evidence="6" id="KW-1185">Reference proteome</keyword>
<gene>
    <name evidence="3" type="ORF">Abci_007_227</name>
    <name evidence="4" type="ORF">ACI01nite_19490</name>
</gene>
<dbReference type="AlphaFoldDB" id="A0A0D6N1L8"/>
<feature type="chain" id="PRO_5030005680" description="Outer membrane protein" evidence="2">
    <location>
        <begin position="25"/>
        <end position="482"/>
    </location>
</feature>
<keyword evidence="2" id="KW-0732">Signal</keyword>
<proteinExistence type="predicted"/>
<sequence length="482" mass="52209">MFCKNSFALLCLLGGVALPAVAHAQAAASSNHGFTPVGSPNPNHPTPSPTVQLKEEAQLDPDLSAMQPGNLFTPKKGKALTYWDGLVGHLTVETGIAGNPWTKTGRNFGQFYLDRANTVTLNQIMGSISHPISPVGHGYGIGFVFEAMYGSDARFDPTIGMGSGNLTGQYQWAPTQAHIDVHLPWVFKHGIDVQAGQMYGLMGAEGTPALARPFYSFNYGSDYIVPFETVGVVATMHLSHHMDWLVGIDAGNSTTFGRNGNNSRPKGYFGFTWHNLMNGKLNINAIGHFGPQSNNGPTRVSSEGWNSAGIGPKANGLMQYNADLLVTYHITKDLSVQAEGLFLHDDASRDDAYGVTGYLSWDVSKAFTLNARAEIFRDNTGAIISQYTGTMSYVNSLRNRPFSYFNAPPTTYGELTVGGAYRPDLINRHLGKGTFTLRPEIRIDKSLNGTRPFNRAGTVDNPVVTHGTENMLTFNCDAVLGF</sequence>
<dbReference type="InterPro" id="IPR011486">
    <property type="entry name" value="BBP2"/>
</dbReference>
<reference evidence="4 6" key="2">
    <citation type="submission" date="2019-07" db="EMBL/GenBank/DDBJ databases">
        <title>Whole genome shotgun sequence of Acetobacter cibinongensis NBRC 16605.</title>
        <authorList>
            <person name="Hosoyama A."/>
            <person name="Uohara A."/>
            <person name="Ohji S."/>
            <person name="Ichikawa N."/>
        </authorList>
    </citation>
    <scope>NUCLEOTIDE SEQUENCE [LARGE SCALE GENOMIC DNA]</scope>
    <source>
        <strain evidence="4 6">NBRC 16605</strain>
    </source>
</reference>
<dbReference type="RefSeq" id="WP_048837870.1">
    <property type="nucleotide sequence ID" value="NZ_BAMV01000007.1"/>
</dbReference>
<accession>A0A0D6N1L8</accession>
<evidence type="ECO:0000256" key="1">
    <source>
        <dbReference type="SAM" id="MobiDB-lite"/>
    </source>
</evidence>
<evidence type="ECO:0008006" key="7">
    <source>
        <dbReference type="Google" id="ProtNLM"/>
    </source>
</evidence>
<accession>A0A6N3SRG7</accession>
<comment type="caution">
    <text evidence="3">The sequence shown here is derived from an EMBL/GenBank/DDBJ whole genome shotgun (WGS) entry which is preliminary data.</text>
</comment>
<dbReference type="Pfam" id="PF07642">
    <property type="entry name" value="BBP2"/>
    <property type="match status" value="1"/>
</dbReference>
<evidence type="ECO:0000313" key="3">
    <source>
        <dbReference type="EMBL" id="GAN59824.1"/>
    </source>
</evidence>
<protein>
    <recommendedName>
        <fullName evidence="7">Outer membrane protein</fullName>
    </recommendedName>
</protein>
<name>A0A0D6N1L8_9PROT</name>
<dbReference type="STRING" id="1231339.Abci_007_227"/>
<dbReference type="Proteomes" id="UP000032671">
    <property type="component" value="Unassembled WGS sequence"/>
</dbReference>
<organism evidence="3 5">
    <name type="scientific">Acetobacter cibinongensis</name>
    <dbReference type="NCBI Taxonomy" id="146475"/>
    <lineage>
        <taxon>Bacteria</taxon>
        <taxon>Pseudomonadati</taxon>
        <taxon>Pseudomonadota</taxon>
        <taxon>Alphaproteobacteria</taxon>
        <taxon>Acetobacterales</taxon>
        <taxon>Acetobacteraceae</taxon>
        <taxon>Acetobacter</taxon>
    </lineage>
</organism>
<dbReference type="EMBL" id="BJVU01000008">
    <property type="protein sequence ID" value="GEL59347.1"/>
    <property type="molecule type" value="Genomic_DNA"/>
</dbReference>
<reference evidence="3 5" key="1">
    <citation type="submission" date="2012-11" db="EMBL/GenBank/DDBJ databases">
        <title>Whole genome sequence of Acetobacter cibinongensis 4H-1.</title>
        <authorList>
            <person name="Azuma Y."/>
            <person name="Higashiura N."/>
            <person name="Hirakawa H."/>
            <person name="Matsushita K."/>
        </authorList>
    </citation>
    <scope>NUCLEOTIDE SEQUENCE [LARGE SCALE GENOMIC DNA]</scope>
    <source>
        <strain evidence="3 5">4H-1</strain>
    </source>
</reference>
<feature type="signal peptide" evidence="2">
    <location>
        <begin position="1"/>
        <end position="24"/>
    </location>
</feature>
<evidence type="ECO:0000313" key="4">
    <source>
        <dbReference type="EMBL" id="GEL59347.1"/>
    </source>
</evidence>
<dbReference type="EMBL" id="BAMV01000007">
    <property type="protein sequence ID" value="GAN59824.1"/>
    <property type="molecule type" value="Genomic_DNA"/>
</dbReference>
<dbReference type="Proteomes" id="UP000321891">
    <property type="component" value="Unassembled WGS sequence"/>
</dbReference>